<gene>
    <name evidence="5" type="ORF">LZC94_27160</name>
</gene>
<dbReference type="Pfam" id="PF12833">
    <property type="entry name" value="HTH_18"/>
    <property type="match status" value="1"/>
</dbReference>
<dbReference type="SUPFAM" id="SSF46689">
    <property type="entry name" value="Homeodomain-like"/>
    <property type="match status" value="1"/>
</dbReference>
<reference evidence="5 6" key="1">
    <citation type="submission" date="2021-12" db="EMBL/GenBank/DDBJ databases">
        <title>Discovery of the Pendulisporaceae a myxobacterial family with distinct sporulation behavior and unique specialized metabolism.</title>
        <authorList>
            <person name="Garcia R."/>
            <person name="Popoff A."/>
            <person name="Bader C.D."/>
            <person name="Loehr J."/>
            <person name="Walesch S."/>
            <person name="Walt C."/>
            <person name="Boldt J."/>
            <person name="Bunk B."/>
            <person name="Haeckl F.J.F.P.J."/>
            <person name="Gunesch A.P."/>
            <person name="Birkelbach J."/>
            <person name="Nuebel U."/>
            <person name="Pietschmann T."/>
            <person name="Bach T."/>
            <person name="Mueller R."/>
        </authorList>
    </citation>
    <scope>NUCLEOTIDE SEQUENCE [LARGE SCALE GENOMIC DNA]</scope>
    <source>
        <strain evidence="5 6">MSr11954</strain>
    </source>
</reference>
<dbReference type="PANTHER" id="PTHR47894:SF1">
    <property type="entry name" value="HTH-TYPE TRANSCRIPTIONAL REGULATOR VQSM"/>
    <property type="match status" value="1"/>
</dbReference>
<dbReference type="Proteomes" id="UP001370348">
    <property type="component" value="Chromosome"/>
</dbReference>
<evidence type="ECO:0000256" key="2">
    <source>
        <dbReference type="ARBA" id="ARBA00023125"/>
    </source>
</evidence>
<dbReference type="InterPro" id="IPR020449">
    <property type="entry name" value="Tscrpt_reg_AraC-type_HTH"/>
</dbReference>
<dbReference type="PROSITE" id="PS01124">
    <property type="entry name" value="HTH_ARAC_FAMILY_2"/>
    <property type="match status" value="1"/>
</dbReference>
<evidence type="ECO:0000313" key="6">
    <source>
        <dbReference type="Proteomes" id="UP001370348"/>
    </source>
</evidence>
<proteinExistence type="predicted"/>
<dbReference type="PANTHER" id="PTHR47894">
    <property type="entry name" value="HTH-TYPE TRANSCRIPTIONAL REGULATOR GADX"/>
    <property type="match status" value="1"/>
</dbReference>
<protein>
    <submittedName>
        <fullName evidence="5">AraC family transcriptional regulator</fullName>
    </submittedName>
</protein>
<dbReference type="InterPro" id="IPR009057">
    <property type="entry name" value="Homeodomain-like_sf"/>
</dbReference>
<keyword evidence="2" id="KW-0238">DNA-binding</keyword>
<evidence type="ECO:0000256" key="1">
    <source>
        <dbReference type="ARBA" id="ARBA00023015"/>
    </source>
</evidence>
<accession>A0ABZ2LKQ9</accession>
<dbReference type="EMBL" id="CP089984">
    <property type="protein sequence ID" value="WXB11529.1"/>
    <property type="molecule type" value="Genomic_DNA"/>
</dbReference>
<organism evidence="5 6">
    <name type="scientific">Pendulispora albinea</name>
    <dbReference type="NCBI Taxonomy" id="2741071"/>
    <lineage>
        <taxon>Bacteria</taxon>
        <taxon>Pseudomonadati</taxon>
        <taxon>Myxococcota</taxon>
        <taxon>Myxococcia</taxon>
        <taxon>Myxococcales</taxon>
        <taxon>Sorangiineae</taxon>
        <taxon>Pendulisporaceae</taxon>
        <taxon>Pendulispora</taxon>
    </lineage>
</organism>
<evidence type="ECO:0000313" key="5">
    <source>
        <dbReference type="EMBL" id="WXB11529.1"/>
    </source>
</evidence>
<keyword evidence="3" id="KW-0804">Transcription</keyword>
<dbReference type="RefSeq" id="WP_394821149.1">
    <property type="nucleotide sequence ID" value="NZ_CP089984.1"/>
</dbReference>
<evidence type="ECO:0000259" key="4">
    <source>
        <dbReference type="PROSITE" id="PS01124"/>
    </source>
</evidence>
<dbReference type="PRINTS" id="PR00032">
    <property type="entry name" value="HTHARAC"/>
</dbReference>
<feature type="domain" description="HTH araC/xylS-type" evidence="4">
    <location>
        <begin position="245"/>
        <end position="344"/>
    </location>
</feature>
<keyword evidence="1" id="KW-0805">Transcription regulation</keyword>
<dbReference type="InterPro" id="IPR018060">
    <property type="entry name" value="HTH_AraC"/>
</dbReference>
<evidence type="ECO:0000256" key="3">
    <source>
        <dbReference type="ARBA" id="ARBA00023163"/>
    </source>
</evidence>
<name>A0ABZ2LKQ9_9BACT</name>
<dbReference type="Pfam" id="PF12625">
    <property type="entry name" value="Arabinose_bd"/>
    <property type="match status" value="1"/>
</dbReference>
<dbReference type="InterPro" id="IPR032687">
    <property type="entry name" value="AraC-type_N"/>
</dbReference>
<dbReference type="SMART" id="SM00342">
    <property type="entry name" value="HTH_ARAC"/>
    <property type="match status" value="1"/>
</dbReference>
<keyword evidence="6" id="KW-1185">Reference proteome</keyword>
<dbReference type="Gene3D" id="1.10.10.60">
    <property type="entry name" value="Homeodomain-like"/>
    <property type="match status" value="1"/>
</dbReference>
<sequence length="363" mass="40647">MSHRVSHQPTPCLPLLMAWMHANGASALIDRVQREFEIPSPSTGLFQEDAVPLETYRSAVDVAAKEMGDDFLGLRVAREGRRGCFGIAELAARSSPNAADALERVKRYRRLIVARPVDLDVQRADGEIFVAHFIPGDERCVGRQGNEFALGSILRVIRELVGEPIRAMYVKFAHTAPKDISPLQGYFGTTDLHFESRQNVIAFQEGVLSLPVVSSDASLLPWLDECAERILPRQPLGTKTVQTMSRLHQQIEDSLRAEQSARLERVARRLQCSARTLQRQLAEAGTSFQCVLDEVRRELAIDYLRDPERSIYEIALALGYSDLSSFHRAFVKWNGATPKSFRRALANTGQRPTNGRVARRSRG</sequence>